<gene>
    <name evidence="9" type="ORF">RHIZ70_1059</name>
</gene>
<keyword evidence="5" id="KW-0964">Secreted</keyword>
<dbReference type="SUPFAM" id="SSF64518">
    <property type="entry name" value="Phase 1 flagellin"/>
    <property type="match status" value="1"/>
</dbReference>
<evidence type="ECO:0000256" key="6">
    <source>
        <dbReference type="ARBA" id="ARBA00023143"/>
    </source>
</evidence>
<dbReference type="Proteomes" id="UP000254764">
    <property type="component" value="Unassembled WGS sequence"/>
</dbReference>
<dbReference type="STRING" id="1336235.GCA_000518785_01881"/>
<dbReference type="InterPro" id="IPR002371">
    <property type="entry name" value="FlgK"/>
</dbReference>
<evidence type="ECO:0000256" key="5">
    <source>
        <dbReference type="ARBA" id="ARBA00022525"/>
    </source>
</evidence>
<dbReference type="InterPro" id="IPR053927">
    <property type="entry name" value="FlgK_helical"/>
</dbReference>
<evidence type="ECO:0000256" key="3">
    <source>
        <dbReference type="ARBA" id="ARBA00009677"/>
    </source>
</evidence>
<comment type="similarity">
    <text evidence="3">Belongs to the flagella basal body rod proteins family.</text>
</comment>
<reference evidence="10" key="1">
    <citation type="submission" date="2018-07" db="EMBL/GenBank/DDBJ databases">
        <authorList>
            <person name="Peiro R."/>
            <person name="Begona"/>
            <person name="Cbmso G."/>
            <person name="Lopez M."/>
            <person name="Gonzalez S."/>
        </authorList>
    </citation>
    <scope>NUCLEOTIDE SEQUENCE [LARGE SCALE GENOMIC DNA]</scope>
</reference>
<dbReference type="PANTHER" id="PTHR30033:SF1">
    <property type="entry name" value="FLAGELLAR HOOK-ASSOCIATED PROTEIN 1"/>
    <property type="match status" value="1"/>
</dbReference>
<dbReference type="Pfam" id="PF06429">
    <property type="entry name" value="Flg_bbr_C"/>
    <property type="match status" value="1"/>
</dbReference>
<protein>
    <recommendedName>
        <fullName evidence="4">Flagellar hook-associated protein 1</fullName>
    </recommendedName>
</protein>
<evidence type="ECO:0000313" key="10">
    <source>
        <dbReference type="Proteomes" id="UP000254764"/>
    </source>
</evidence>
<evidence type="ECO:0000256" key="4">
    <source>
        <dbReference type="ARBA" id="ARBA00016244"/>
    </source>
</evidence>
<name>A0A376ABX2_9HYPH</name>
<feature type="domain" description="Flagellar hook-associated protein FlgK helical" evidence="8">
    <location>
        <begin position="87"/>
        <end position="310"/>
    </location>
</feature>
<dbReference type="GO" id="GO:0044780">
    <property type="term" value="P:bacterial-type flagellum assembly"/>
    <property type="evidence" value="ECO:0007669"/>
    <property type="project" value="InterPro"/>
</dbReference>
<dbReference type="RefSeq" id="WP_115668428.1">
    <property type="nucleotide sequence ID" value="NZ_UEYP01000001.1"/>
</dbReference>
<evidence type="ECO:0000256" key="1">
    <source>
        <dbReference type="ARBA" id="ARBA00004365"/>
    </source>
</evidence>
<keyword evidence="10" id="KW-1185">Reference proteome</keyword>
<evidence type="ECO:0000259" key="7">
    <source>
        <dbReference type="Pfam" id="PF06429"/>
    </source>
</evidence>
<feature type="domain" description="Flagellar basal-body/hook protein C-terminal" evidence="7">
    <location>
        <begin position="439"/>
        <end position="482"/>
    </location>
</feature>
<organism evidence="9 10">
    <name type="scientific">Ciceribacter selenitireducens ATCC BAA-1503</name>
    <dbReference type="NCBI Taxonomy" id="1336235"/>
    <lineage>
        <taxon>Bacteria</taxon>
        <taxon>Pseudomonadati</taxon>
        <taxon>Pseudomonadota</taxon>
        <taxon>Alphaproteobacteria</taxon>
        <taxon>Hyphomicrobiales</taxon>
        <taxon>Rhizobiaceae</taxon>
        <taxon>Ciceribacter</taxon>
    </lineage>
</organism>
<evidence type="ECO:0000259" key="8">
    <source>
        <dbReference type="Pfam" id="PF22638"/>
    </source>
</evidence>
<dbReference type="EMBL" id="UEYP01000001">
    <property type="protein sequence ID" value="SSC65351.1"/>
    <property type="molecule type" value="Genomic_DNA"/>
</dbReference>
<proteinExistence type="inferred from homology"/>
<accession>A0A376ABX2</accession>
<dbReference type="Pfam" id="PF22638">
    <property type="entry name" value="FlgK_D1"/>
    <property type="match status" value="1"/>
</dbReference>
<dbReference type="GO" id="GO:0005576">
    <property type="term" value="C:extracellular region"/>
    <property type="evidence" value="ECO:0007669"/>
    <property type="project" value="UniProtKB-SubCell"/>
</dbReference>
<keyword evidence="6" id="KW-0975">Bacterial flagellum</keyword>
<dbReference type="AlphaFoldDB" id="A0A376ABX2"/>
<dbReference type="GO" id="GO:0005198">
    <property type="term" value="F:structural molecule activity"/>
    <property type="evidence" value="ECO:0007669"/>
    <property type="project" value="InterPro"/>
</dbReference>
<evidence type="ECO:0000313" key="9">
    <source>
        <dbReference type="EMBL" id="SSC65351.1"/>
    </source>
</evidence>
<dbReference type="GO" id="GO:0009424">
    <property type="term" value="C:bacterial-type flagellum hook"/>
    <property type="evidence" value="ECO:0007669"/>
    <property type="project" value="InterPro"/>
</dbReference>
<dbReference type="PANTHER" id="PTHR30033">
    <property type="entry name" value="FLAGELLAR HOOK-ASSOCIATED PROTEIN 1"/>
    <property type="match status" value="1"/>
</dbReference>
<dbReference type="OrthoDB" id="7181295at2"/>
<dbReference type="InterPro" id="IPR010930">
    <property type="entry name" value="Flg_bb/hook_C_dom"/>
</dbReference>
<dbReference type="NCBIfam" id="TIGR02492">
    <property type="entry name" value="flgK_ends"/>
    <property type="match status" value="1"/>
</dbReference>
<sequence>MSLTSALNTAQAIFRNTGEQTSVISTNIANDGNANYVRRSPVVTNTIYGASTVNTERAQQMALLRQLNSATSASSAQDTLLNGLTTLSNALGGNDYELSPSTYLAELQTSLEAFAASPGEYTLAATVVTDAQDVANSLNNAAATVQKLRVDADAEINTQVKELNRLLAEFQIVNDAVVKATAIGADPSDALDTRDTLLKDISEIIGVDASTRANGDMVLYTSEGTTLFETVPRAVTFTRTLAYDATVTGNSIYVDGIAIQAGEGGNTTADGTLGALLQLRDDIAPTFQTQLDEVARGLIEAFAETDPLGVAPDMPGLFTWSGGTALTSGVLEPGLAGTITVSTAVIASSGGDPLLLRDGGINGAAYVWNTGNASGYTTLLARYSDALDADRAFDASADLKTSMSVMTFASGSIGWLEELRSNATTASDNKIALYERSFQSYSSETGVNLDEELSLLLDVEQSYKASAKLVSTIDEMLQAVLAMAG</sequence>
<comment type="subcellular location">
    <subcellularLocation>
        <location evidence="1">Bacterial flagellum</location>
    </subcellularLocation>
    <subcellularLocation>
        <location evidence="2">Secreted</location>
    </subcellularLocation>
</comment>
<evidence type="ECO:0000256" key="2">
    <source>
        <dbReference type="ARBA" id="ARBA00004613"/>
    </source>
</evidence>